<dbReference type="EMBL" id="AEMG01000029">
    <property type="protein sequence ID" value="EFW90047.1"/>
    <property type="molecule type" value="Genomic_DNA"/>
</dbReference>
<reference evidence="5" key="3">
    <citation type="submission" date="2016-11" db="EMBL/GenBank/DDBJ databases">
        <authorList>
            <person name="Varghese N."/>
            <person name="Submissions S."/>
        </authorList>
    </citation>
    <scope>NUCLEOTIDE SEQUENCE [LARGE SCALE GENOMIC DNA]</scope>
    <source>
        <strain evidence="5">DX253</strain>
    </source>
</reference>
<dbReference type="PATRIC" id="fig|797209.4.peg.4045"/>
<feature type="region of interest" description="Disordered" evidence="1">
    <location>
        <begin position="1"/>
        <end position="21"/>
    </location>
</feature>
<dbReference type="AlphaFoldDB" id="E7QZC6"/>
<keyword evidence="5" id="KW-1185">Reference proteome</keyword>
<accession>E7QZC6</accession>
<dbReference type="InterPro" id="IPR016024">
    <property type="entry name" value="ARM-type_fold"/>
</dbReference>
<dbReference type="Pfam" id="PF13646">
    <property type="entry name" value="HEAT_2"/>
    <property type="match status" value="1"/>
</dbReference>
<evidence type="ECO:0000256" key="1">
    <source>
        <dbReference type="SAM" id="MobiDB-lite"/>
    </source>
</evidence>
<dbReference type="Proteomes" id="UP000184203">
    <property type="component" value="Unassembled WGS sequence"/>
</dbReference>
<sequence length="306" mass="32514">MTGDNDEITALDPETVSPGDVDTEGLRAALEREDNLVRTHAARLVSAVAERDLDSVEPLVPTLVGALDDDRIVVLRESLVVLAAIAEDSPEAVREAIPSLCSLLEHETPLIPALASEVVRVLAVERAEWFVPHVGELVTAMETEPTDPTAGGADAFSNDAEPRAHVTDVYREELRRQITARTVVANVVYEVATIDPESVRPHASRFVALIEDGSGAVLSASVCAVNMISEANPEAVENAVEPLCDRLSVPDRAVQVHAVSALGNVGDPTAVEPLREFADGDAPLDDEIRSLARTTADGTADDSRTA</sequence>
<evidence type="ECO:0000313" key="3">
    <source>
        <dbReference type="EMBL" id="SHL03695.1"/>
    </source>
</evidence>
<evidence type="ECO:0000313" key="5">
    <source>
        <dbReference type="Proteomes" id="UP000184203"/>
    </source>
</evidence>
<dbReference type="eggNOG" id="arCOG02967">
    <property type="taxonomic scope" value="Archaea"/>
</dbReference>
<dbReference type="InterPro" id="IPR011989">
    <property type="entry name" value="ARM-like"/>
</dbReference>
<evidence type="ECO:0000313" key="4">
    <source>
        <dbReference type="Proteomes" id="UP000003751"/>
    </source>
</evidence>
<organism evidence="2 4">
    <name type="scientific">Haladaptatus paucihalophilus DX253</name>
    <dbReference type="NCBI Taxonomy" id="797209"/>
    <lineage>
        <taxon>Archaea</taxon>
        <taxon>Methanobacteriati</taxon>
        <taxon>Methanobacteriota</taxon>
        <taxon>Stenosarchaea group</taxon>
        <taxon>Halobacteria</taxon>
        <taxon>Halobacteriales</taxon>
        <taxon>Haladaptataceae</taxon>
        <taxon>Haladaptatus</taxon>
    </lineage>
</organism>
<dbReference type="EMBL" id="FRAN01000004">
    <property type="protein sequence ID" value="SHL03695.1"/>
    <property type="molecule type" value="Genomic_DNA"/>
</dbReference>
<protein>
    <submittedName>
        <fullName evidence="3">HEAT repeat-containing protein</fullName>
    </submittedName>
</protein>
<dbReference type="RefSeq" id="WP_007983102.1">
    <property type="nucleotide sequence ID" value="NZ_AEMG01000029.1"/>
</dbReference>
<dbReference type="OrthoDB" id="202588at2157"/>
<proteinExistence type="predicted"/>
<dbReference type="SUPFAM" id="SSF48371">
    <property type="entry name" value="ARM repeat"/>
    <property type="match status" value="1"/>
</dbReference>
<dbReference type="Proteomes" id="UP000003751">
    <property type="component" value="Unassembled WGS sequence"/>
</dbReference>
<gene>
    <name evidence="3" type="ORF">SAMN05444342_2812</name>
    <name evidence="2" type="ORF">ZOD2009_20667</name>
</gene>
<name>E7QZC6_HALPU</name>
<evidence type="ECO:0000313" key="2">
    <source>
        <dbReference type="EMBL" id="EFW90047.1"/>
    </source>
</evidence>
<dbReference type="Gene3D" id="1.25.10.10">
    <property type="entry name" value="Leucine-rich Repeat Variant"/>
    <property type="match status" value="2"/>
</dbReference>
<reference evidence="3" key="2">
    <citation type="submission" date="2016-11" db="EMBL/GenBank/DDBJ databases">
        <authorList>
            <person name="Jaros S."/>
            <person name="Januszkiewicz K."/>
            <person name="Wedrychowicz H."/>
        </authorList>
    </citation>
    <scope>NUCLEOTIDE SEQUENCE [LARGE SCALE GENOMIC DNA]</scope>
    <source>
        <strain evidence="3">DX253</strain>
    </source>
</reference>
<reference evidence="2 4" key="1">
    <citation type="journal article" date="2014" name="ISME J.">
        <title>Trehalose/2-sulfotrehalose biosynthesis and glycine-betaine uptake are widely spread mechanisms for osmoadaptation in the Halobacteriales.</title>
        <authorList>
            <person name="Youssef N.H."/>
            <person name="Savage-Ashlock K.N."/>
            <person name="McCully A.L."/>
            <person name="Luedtke B."/>
            <person name="Shaw E.I."/>
            <person name="Hoff W.D."/>
            <person name="Elshahed M.S."/>
        </authorList>
    </citation>
    <scope>NUCLEOTIDE SEQUENCE [LARGE SCALE GENOMIC DNA]</scope>
    <source>
        <strain evidence="2 4">DX253</strain>
    </source>
</reference>